<gene>
    <name evidence="1" type="ORF">MRB53_000827</name>
</gene>
<protein>
    <submittedName>
        <fullName evidence="1">Uncharacterized protein</fullName>
    </submittedName>
</protein>
<sequence length="121" mass="13214">MLDGLVSIGQANAISCRRPERDAVHVRPAPPLPQFSKHVFPACRLTAGPTRLVVLEGGTGSCFSLHCTVACHFKNRSFRSELGSSKSRVIGSGFSPDRIWCLDNFPASLLHWSYSSSSNRL</sequence>
<proteinExistence type="predicted"/>
<accession>A0ACC2MQZ8</accession>
<name>A0ACC2MQZ8_PERAE</name>
<keyword evidence="2" id="KW-1185">Reference proteome</keyword>
<dbReference type="EMBL" id="CM056809">
    <property type="protein sequence ID" value="KAJ8647804.1"/>
    <property type="molecule type" value="Genomic_DNA"/>
</dbReference>
<evidence type="ECO:0000313" key="2">
    <source>
        <dbReference type="Proteomes" id="UP001234297"/>
    </source>
</evidence>
<comment type="caution">
    <text evidence="1">The sequence shown here is derived from an EMBL/GenBank/DDBJ whole genome shotgun (WGS) entry which is preliminary data.</text>
</comment>
<reference evidence="1 2" key="1">
    <citation type="journal article" date="2022" name="Hortic Res">
        <title>A haplotype resolved chromosomal level avocado genome allows analysis of novel avocado genes.</title>
        <authorList>
            <person name="Nath O."/>
            <person name="Fletcher S.J."/>
            <person name="Hayward A."/>
            <person name="Shaw L.M."/>
            <person name="Masouleh A.K."/>
            <person name="Furtado A."/>
            <person name="Henry R.J."/>
            <person name="Mitter N."/>
        </authorList>
    </citation>
    <scope>NUCLEOTIDE SEQUENCE [LARGE SCALE GENOMIC DNA]</scope>
    <source>
        <strain evidence="2">cv. Hass</strain>
    </source>
</reference>
<dbReference type="Proteomes" id="UP001234297">
    <property type="component" value="Chromosome 1"/>
</dbReference>
<organism evidence="1 2">
    <name type="scientific">Persea americana</name>
    <name type="common">Avocado</name>
    <dbReference type="NCBI Taxonomy" id="3435"/>
    <lineage>
        <taxon>Eukaryota</taxon>
        <taxon>Viridiplantae</taxon>
        <taxon>Streptophyta</taxon>
        <taxon>Embryophyta</taxon>
        <taxon>Tracheophyta</taxon>
        <taxon>Spermatophyta</taxon>
        <taxon>Magnoliopsida</taxon>
        <taxon>Magnoliidae</taxon>
        <taxon>Laurales</taxon>
        <taxon>Lauraceae</taxon>
        <taxon>Persea</taxon>
    </lineage>
</organism>
<evidence type="ECO:0000313" key="1">
    <source>
        <dbReference type="EMBL" id="KAJ8647804.1"/>
    </source>
</evidence>